<gene>
    <name evidence="1" type="ORF">TKK_018924</name>
</gene>
<keyword evidence="2" id="KW-1185">Reference proteome</keyword>
<proteinExistence type="predicted"/>
<organism evidence="1 2">
    <name type="scientific">Trichogramma kaykai</name>
    <dbReference type="NCBI Taxonomy" id="54128"/>
    <lineage>
        <taxon>Eukaryota</taxon>
        <taxon>Metazoa</taxon>
        <taxon>Ecdysozoa</taxon>
        <taxon>Arthropoda</taxon>
        <taxon>Hexapoda</taxon>
        <taxon>Insecta</taxon>
        <taxon>Pterygota</taxon>
        <taxon>Neoptera</taxon>
        <taxon>Endopterygota</taxon>
        <taxon>Hymenoptera</taxon>
        <taxon>Apocrita</taxon>
        <taxon>Proctotrupomorpha</taxon>
        <taxon>Chalcidoidea</taxon>
        <taxon>Trichogrammatidae</taxon>
        <taxon>Trichogramma</taxon>
    </lineage>
</organism>
<reference evidence="1 2" key="1">
    <citation type="journal article" date="2024" name="bioRxiv">
        <title>A reference genome for Trichogramma kaykai: A tiny desert-dwelling parasitoid wasp with competing sex-ratio distorters.</title>
        <authorList>
            <person name="Culotta J."/>
            <person name="Lindsey A.R."/>
        </authorList>
    </citation>
    <scope>NUCLEOTIDE SEQUENCE [LARGE SCALE GENOMIC DNA]</scope>
    <source>
        <strain evidence="1 2">KSX58</strain>
    </source>
</reference>
<protein>
    <submittedName>
        <fullName evidence="1">Uncharacterized protein</fullName>
    </submittedName>
</protein>
<dbReference type="EMBL" id="JBJJXI010000157">
    <property type="protein sequence ID" value="KAL3385351.1"/>
    <property type="molecule type" value="Genomic_DNA"/>
</dbReference>
<name>A0ABD2VY26_9HYME</name>
<evidence type="ECO:0000313" key="1">
    <source>
        <dbReference type="EMBL" id="KAL3385351.1"/>
    </source>
</evidence>
<evidence type="ECO:0000313" key="2">
    <source>
        <dbReference type="Proteomes" id="UP001627154"/>
    </source>
</evidence>
<accession>A0ABD2VY26</accession>
<dbReference type="AlphaFoldDB" id="A0ABD2VY26"/>
<dbReference type="Proteomes" id="UP001627154">
    <property type="component" value="Unassembled WGS sequence"/>
</dbReference>
<comment type="caution">
    <text evidence="1">The sequence shown here is derived from an EMBL/GenBank/DDBJ whole genome shotgun (WGS) entry which is preliminary data.</text>
</comment>
<sequence>MRHEASCCTLQALRVERRRRRRRYTAAAAASRRVAAARVESQTPAIDTSFGAPNNFCIMVVDWLCPGLRPSANRRPRLLHCKVILLDEHELLQDILVSS</sequence>